<sequence length="1695" mass="188447">MAERKRWDKQADFHPSSGSSSSSDAKADPVLTKQLQYIKVLEERNRVKKRLAAASKRNDRLQEREEAFVTAFNVPARAAQAASLSSRTSRSSTSVLPTKFPGKREEAKLSKCRSAPSTTLNFAAGGGDDEKEKDQNRARRAKWSRPQAPMGVTVDHEDGVPLFRLTTHGEEDASELKGAGSDEEDEEESYLEESFEEFEEDEDERRDSRRVPVEELVIDELDGDVERDDEDAPVDLSKTTKELFGIIQHLSRSKQRALVDVLHQFQASEQEEKDVEVLQSSIGDPAIWKDITSALHPSPSVTASPATARSSGTSTVDALGDHPTVAPLRNVLEEQLRWEDEYTNEMKERRARERQEKQRILKEAEERRAKMMKQLEDEEREIEHLMEVKRLERLAKLRALQDEAVAAAPSIGAWSLETLSSARMDAKTDLDSSTGSAASTERKSQERKRRETTRDGSQVDEVLYIADAKSTARAPTSSTRSELTRLKDLPGSKTRREPTTVVPRLNLDFNVGTATSSERHEIQVKLLSTWGQTRAVGLTQIYVYDLNGEELSIEMETLRLYDQPTGRPLPKTNDMVRGLQRLFNGVVQTNTEKEMWLGRLGDSGVLLVQFEVSSTPSKLCVWNYNSKTHTACTRDIEVLVSGKSVWTGSLPETLGDEDDNPCTWIDLLDTARKSSRTARLEESSLSTDRSDAKLFARGADSLRPEQQSTVQVNEFSSEKATAGTPLWLAGVATASSSTERLPVTSRSGTVLDPWIADEKPASGSITSRRRQGKPLCSARSATSDVKYAATRDVSDVKAYSSQPTEEPAENKPRYQHLVAAPALASLSSWDSLEKFSKTNRSRLAQPTDTAETAAYGTESSFERSEANAKAPYTRTSFTASALLTELRQGSNVPNFASVSPSLYPEVQKYSAPEPVLTDSRPPTTREGGHHDSIADIPVLPSGKWLQIEILSTWGDPYYVGLNGVEIFDHRGELVHFQDPETQVTACPESINVLEENADDPRVPKNLVDGVNFTCDDFHMWLAPYTPGQAHYVLLAMDASVSVSMVRIWNYNKSRTHTGRGVREACLILYNSAPTKLMSGSESKLIADSGESGSVIFEGEVRQAPGLVGADSMESSNEVILFTQEAAILEAIEANDEALRTIAREQEREDEETREIVDSVHRSMELRRPRTSDAGSRAVEKSPKNQENNDEDRYQPRLGRDGRPMTTATSSLTSRDTRLRTSIDLWVAEEPQQRSPDAAKASERLSKREEEYDLNSGDNLPRGRRLTLQLRSTWGDRNYIGLTQVEVLVGSRGTPIPLDTGNVDATPRDLASLGYIGDPRTLDKLIDGEVTTCDDTHMWLVPFEVGVVPEVRIELKAAQYLYGLRVWNYNKSPEDTYRGVKQLVVMLDGVVISPKDTGFLIRKAPGTADFNFGQLLRFSEDGESPSKVPSYSERVRYPFSTRAYKTPIVRQDYEAPLYPQGFLLKIVCWATWGDPYYLGLNGLELFDFSGARVSEKPAIVTAVPFSVSELDNLSGRQQDTRTPDNLVSGLDKNTWGAHDAWLAPLASSIGNQQGNIVYVGFDTPVVLSMIKFWNYSKTPERGVKDVDIYLDDLHLFSGTLKKAPMADANGASRGFGKMHKVTEQFGQPVLFSASQAQVDAEKRNVHYCGVEEQDVLGINEGQVMQESRAMYRKPDPGAEGVVVDLDLRPMTAVCRQ</sequence>
<feature type="compositionally biased region" description="Basic and acidic residues" evidence="2">
    <location>
        <begin position="1153"/>
        <end position="1170"/>
    </location>
</feature>
<dbReference type="OrthoDB" id="304622at2759"/>
<feature type="region of interest" description="Disordered" evidence="2">
    <location>
        <begin position="793"/>
        <end position="813"/>
    </location>
</feature>
<dbReference type="InterPro" id="IPR026704">
    <property type="entry name" value="KATNIP"/>
</dbReference>
<dbReference type="Proteomes" id="UP000694044">
    <property type="component" value="Unassembled WGS sequence"/>
</dbReference>
<protein>
    <recommendedName>
        <fullName evidence="3">KATNIP domain-containing protein</fullName>
    </recommendedName>
</protein>
<feature type="region of interest" description="Disordered" evidence="2">
    <location>
        <begin position="427"/>
        <end position="460"/>
    </location>
</feature>
<dbReference type="PANTHER" id="PTHR21534:SF0">
    <property type="entry name" value="KATANIN-INTERACTING PROTEIN"/>
    <property type="match status" value="1"/>
</dbReference>
<evidence type="ECO:0000256" key="1">
    <source>
        <dbReference type="SAM" id="Coils"/>
    </source>
</evidence>
<reference evidence="4" key="1">
    <citation type="submission" date="2021-02" db="EMBL/GenBank/DDBJ databases">
        <authorList>
            <person name="Palmer J.M."/>
        </authorList>
    </citation>
    <scope>NUCLEOTIDE SEQUENCE</scope>
    <source>
        <strain evidence="4">SCRP734</strain>
    </source>
</reference>
<comment type="caution">
    <text evidence="4">The sequence shown here is derived from an EMBL/GenBank/DDBJ whole genome shotgun (WGS) entry which is preliminary data.</text>
</comment>
<gene>
    <name evidence="4" type="ORF">PHYPSEUDO_010099</name>
</gene>
<organism evidence="4 5">
    <name type="scientific">Phytophthora pseudosyringae</name>
    <dbReference type="NCBI Taxonomy" id="221518"/>
    <lineage>
        <taxon>Eukaryota</taxon>
        <taxon>Sar</taxon>
        <taxon>Stramenopiles</taxon>
        <taxon>Oomycota</taxon>
        <taxon>Peronosporomycetes</taxon>
        <taxon>Peronosporales</taxon>
        <taxon>Peronosporaceae</taxon>
        <taxon>Phytophthora</taxon>
    </lineage>
</organism>
<feature type="compositionally biased region" description="Basic and acidic residues" evidence="2">
    <location>
        <begin position="1"/>
        <end position="12"/>
    </location>
</feature>
<feature type="domain" description="KATNIP" evidence="3">
    <location>
        <begin position="1267"/>
        <end position="1602"/>
    </location>
</feature>
<feature type="region of interest" description="Disordered" evidence="2">
    <location>
        <begin position="913"/>
        <end position="933"/>
    </location>
</feature>
<feature type="region of interest" description="Disordered" evidence="2">
    <location>
        <begin position="166"/>
        <end position="211"/>
    </location>
</feature>
<feature type="domain" description="KATNIP" evidence="3">
    <location>
        <begin position="935"/>
        <end position="1066"/>
    </location>
</feature>
<keyword evidence="5" id="KW-1185">Reference proteome</keyword>
<dbReference type="PANTHER" id="PTHR21534">
    <property type="entry name" value="KATANIN-INTERACTING PROTEIN"/>
    <property type="match status" value="1"/>
</dbReference>
<feature type="region of interest" description="Disordered" evidence="2">
    <location>
        <begin position="80"/>
        <end position="154"/>
    </location>
</feature>
<feature type="compositionally biased region" description="Basic and acidic residues" evidence="2">
    <location>
        <begin position="440"/>
        <end position="454"/>
    </location>
</feature>
<feature type="region of interest" description="Disordered" evidence="2">
    <location>
        <begin position="298"/>
        <end position="322"/>
    </location>
</feature>
<keyword evidence="1" id="KW-0175">Coiled coil</keyword>
<evidence type="ECO:0000259" key="3">
    <source>
        <dbReference type="Pfam" id="PF14652"/>
    </source>
</evidence>
<accession>A0A8T1VE67</accession>
<name>A0A8T1VE67_9STRA</name>
<feature type="compositionally biased region" description="Polar residues" evidence="2">
    <location>
        <begin position="704"/>
        <end position="717"/>
    </location>
</feature>
<feature type="region of interest" description="Disordered" evidence="2">
    <location>
        <begin position="1143"/>
        <end position="1261"/>
    </location>
</feature>
<feature type="region of interest" description="Disordered" evidence="2">
    <location>
        <begin position="759"/>
        <end position="781"/>
    </location>
</feature>
<feature type="compositionally biased region" description="Polar residues" evidence="2">
    <location>
        <begin position="299"/>
        <end position="316"/>
    </location>
</feature>
<feature type="compositionally biased region" description="Basic and acidic residues" evidence="2">
    <location>
        <begin position="128"/>
        <end position="137"/>
    </location>
</feature>
<evidence type="ECO:0000313" key="4">
    <source>
        <dbReference type="EMBL" id="KAG7378439.1"/>
    </source>
</evidence>
<feature type="coiled-coil region" evidence="1">
    <location>
        <begin position="343"/>
        <end position="392"/>
    </location>
</feature>
<dbReference type="InterPro" id="IPR027859">
    <property type="entry name" value="KATNIP_dom"/>
</dbReference>
<feature type="region of interest" description="Disordered" evidence="2">
    <location>
        <begin position="838"/>
        <end position="869"/>
    </location>
</feature>
<feature type="compositionally biased region" description="Polar residues" evidence="2">
    <location>
        <begin position="841"/>
        <end position="850"/>
    </location>
</feature>
<feature type="compositionally biased region" description="Acidic residues" evidence="2">
    <location>
        <begin position="181"/>
        <end position="204"/>
    </location>
</feature>
<feature type="compositionally biased region" description="Low complexity" evidence="2">
    <location>
        <begin position="80"/>
        <end position="94"/>
    </location>
</feature>
<feature type="region of interest" description="Disordered" evidence="2">
    <location>
        <begin position="1"/>
        <end position="28"/>
    </location>
</feature>
<feature type="domain" description="KATNIP" evidence="3">
    <location>
        <begin position="515"/>
        <end position="651"/>
    </location>
</feature>
<dbReference type="Pfam" id="PF14652">
    <property type="entry name" value="DUF4457"/>
    <property type="match status" value="3"/>
</dbReference>
<proteinExistence type="predicted"/>
<evidence type="ECO:0000313" key="5">
    <source>
        <dbReference type="Proteomes" id="UP000694044"/>
    </source>
</evidence>
<dbReference type="EMBL" id="JAGDFM010000424">
    <property type="protein sequence ID" value="KAG7378439.1"/>
    <property type="molecule type" value="Genomic_DNA"/>
</dbReference>
<evidence type="ECO:0000256" key="2">
    <source>
        <dbReference type="SAM" id="MobiDB-lite"/>
    </source>
</evidence>
<feature type="compositionally biased region" description="Basic and acidic residues" evidence="2">
    <location>
        <begin position="1190"/>
        <end position="1202"/>
    </location>
</feature>
<feature type="region of interest" description="Disordered" evidence="2">
    <location>
        <begin position="698"/>
        <end position="717"/>
    </location>
</feature>
<feature type="compositionally biased region" description="Basic and acidic residues" evidence="2">
    <location>
        <begin position="1239"/>
        <end position="1249"/>
    </location>
</feature>